<dbReference type="Gene3D" id="3.40.109.10">
    <property type="entry name" value="NADH Oxidase"/>
    <property type="match status" value="2"/>
</dbReference>
<name>A0A1F6H1Y4_9PROT</name>
<sequence>MSTALAKDILEYHFLSKHRPEKYADSLPFLDWDNQPSPFQEYLGTTKLELPFLQRSLGLGAEFLYQPVAQPARPVDLESVGAFLELSLALSAWKSYGDESWALRINPSSGNLHPTEAHLVLPQLSGVFHYQPLHHQLEQRAALGAATVPLAAILGQGFWVGLTSLAIRESWKYGVRAFRYCQHDLGHALGALGFAANLLGWKVKLVNGLGTEELGQLLGFPKVRWTPGEEEEPEALVWVGPGEPLTEVPTEALELLAGLDWTGTPAKLCEDNLPWQPNEEAALYSRQSHRPYAPVLLPQRPWSKTRPQLYDAETLVRRRRSGQAYQAAASVMDQDRFFALLEATLPRQGYAPFDLGLPCPPVHLVLFVHRVTGLTPGVYLYCRAEESLAQLKEVLDPRFLWSPFGDSGLFLLEPGDARQMIGQACCNQAIAANSTFSLGMLAPFGGVGEDASLYRRLFWACGLVGQVLYLEAEAAGFRGTGIGCYHDDQIHDFLGIKHQEFQSLYHFTIGGAVEDQRLTHQPPYDAKRNR</sequence>
<dbReference type="PANTHER" id="PTHR42741">
    <property type="entry name" value="NITROREDUCTASE FAMILY PROTEIN"/>
    <property type="match status" value="1"/>
</dbReference>
<dbReference type="EMBL" id="MFNF01000004">
    <property type="protein sequence ID" value="OGH04381.1"/>
    <property type="molecule type" value="Genomic_DNA"/>
</dbReference>
<dbReference type="Pfam" id="PF00881">
    <property type="entry name" value="Nitroreductase"/>
    <property type="match status" value="1"/>
</dbReference>
<evidence type="ECO:0000313" key="3">
    <source>
        <dbReference type="Proteomes" id="UP000177583"/>
    </source>
</evidence>
<dbReference type="CDD" id="cd02142">
    <property type="entry name" value="McbC_SagB-like_oxidoreductase"/>
    <property type="match status" value="2"/>
</dbReference>
<dbReference type="PANTHER" id="PTHR42741:SF3">
    <property type="entry name" value="NITROREDUCTASE FAMILY PROTEIN"/>
    <property type="match status" value="1"/>
</dbReference>
<dbReference type="InterPro" id="IPR029479">
    <property type="entry name" value="Nitroreductase"/>
</dbReference>
<gene>
    <name evidence="2" type="ORF">A2557_11075</name>
</gene>
<comment type="caution">
    <text evidence="2">The sequence shown here is derived from an EMBL/GenBank/DDBJ whole genome shotgun (WGS) entry which is preliminary data.</text>
</comment>
<dbReference type="GO" id="GO:0016491">
    <property type="term" value="F:oxidoreductase activity"/>
    <property type="evidence" value="ECO:0007669"/>
    <property type="project" value="InterPro"/>
</dbReference>
<proteinExistence type="predicted"/>
<protein>
    <recommendedName>
        <fullName evidence="1">Nitroreductase domain-containing protein</fullName>
    </recommendedName>
</protein>
<dbReference type="Proteomes" id="UP000177583">
    <property type="component" value="Unassembled WGS sequence"/>
</dbReference>
<dbReference type="SUPFAM" id="SSF55469">
    <property type="entry name" value="FMN-dependent nitroreductase-like"/>
    <property type="match status" value="2"/>
</dbReference>
<accession>A0A1F6H1Y4</accession>
<dbReference type="AlphaFoldDB" id="A0A1F6H1Y4"/>
<reference evidence="2 3" key="1">
    <citation type="journal article" date="2016" name="Nat. Commun.">
        <title>Thousands of microbial genomes shed light on interconnected biogeochemical processes in an aquifer system.</title>
        <authorList>
            <person name="Anantharaman K."/>
            <person name="Brown C.T."/>
            <person name="Hug L.A."/>
            <person name="Sharon I."/>
            <person name="Castelle C.J."/>
            <person name="Probst A.J."/>
            <person name="Thomas B.C."/>
            <person name="Singh A."/>
            <person name="Wilkins M.J."/>
            <person name="Karaoz U."/>
            <person name="Brodie E.L."/>
            <person name="Williams K.H."/>
            <person name="Hubbard S.S."/>
            <person name="Banfield J.F."/>
        </authorList>
    </citation>
    <scope>NUCLEOTIDE SEQUENCE [LARGE SCALE GENOMIC DNA]</scope>
</reference>
<dbReference type="InterPro" id="IPR000415">
    <property type="entry name" value="Nitroreductase-like"/>
</dbReference>
<organism evidence="2 3">
    <name type="scientific">Candidatus Lambdaproteobacteria bacterium RIFOXYD2_FULL_56_26</name>
    <dbReference type="NCBI Taxonomy" id="1817773"/>
    <lineage>
        <taxon>Bacteria</taxon>
        <taxon>Pseudomonadati</taxon>
        <taxon>Pseudomonadota</taxon>
        <taxon>Candidatus Lambdaproteobacteria</taxon>
    </lineage>
</organism>
<evidence type="ECO:0000259" key="1">
    <source>
        <dbReference type="Pfam" id="PF00881"/>
    </source>
</evidence>
<feature type="domain" description="Nitroreductase" evidence="1">
    <location>
        <begin position="317"/>
        <end position="510"/>
    </location>
</feature>
<evidence type="ECO:0000313" key="2">
    <source>
        <dbReference type="EMBL" id="OGH04381.1"/>
    </source>
</evidence>